<gene>
    <name evidence="2" type="ORF">H310_04615</name>
</gene>
<dbReference type="GeneID" id="20081665"/>
<dbReference type="VEuPathDB" id="FungiDB:H310_04615"/>
<protein>
    <submittedName>
        <fullName evidence="2">Uncharacterized protein</fullName>
    </submittedName>
</protein>
<dbReference type="STRING" id="157072.A0A024UEK1"/>
<feature type="region of interest" description="Disordered" evidence="1">
    <location>
        <begin position="211"/>
        <end position="234"/>
    </location>
</feature>
<name>A0A024UEK1_9STRA</name>
<reference evidence="2" key="1">
    <citation type="submission" date="2013-12" db="EMBL/GenBank/DDBJ databases">
        <title>The Genome Sequence of Aphanomyces invadans NJM9701.</title>
        <authorList>
            <consortium name="The Broad Institute Genomics Platform"/>
            <person name="Russ C."/>
            <person name="Tyler B."/>
            <person name="van West P."/>
            <person name="Dieguez-Uribeondo J."/>
            <person name="Young S.K."/>
            <person name="Zeng Q."/>
            <person name="Gargeya S."/>
            <person name="Fitzgerald M."/>
            <person name="Abouelleil A."/>
            <person name="Alvarado L."/>
            <person name="Chapman S.B."/>
            <person name="Gainer-Dewar J."/>
            <person name="Goldberg J."/>
            <person name="Griggs A."/>
            <person name="Gujja S."/>
            <person name="Hansen M."/>
            <person name="Howarth C."/>
            <person name="Imamovic A."/>
            <person name="Ireland A."/>
            <person name="Larimer J."/>
            <person name="McCowan C."/>
            <person name="Murphy C."/>
            <person name="Pearson M."/>
            <person name="Poon T.W."/>
            <person name="Priest M."/>
            <person name="Roberts A."/>
            <person name="Saif S."/>
            <person name="Shea T."/>
            <person name="Sykes S."/>
            <person name="Wortman J."/>
            <person name="Nusbaum C."/>
            <person name="Birren B."/>
        </authorList>
    </citation>
    <scope>NUCLEOTIDE SEQUENCE [LARGE SCALE GENOMIC DNA]</scope>
    <source>
        <strain evidence="2">NJM9701</strain>
    </source>
</reference>
<dbReference type="eggNOG" id="ENOG502SKNH">
    <property type="taxonomic scope" value="Eukaryota"/>
</dbReference>
<evidence type="ECO:0000313" key="2">
    <source>
        <dbReference type="EMBL" id="ETW04307.1"/>
    </source>
</evidence>
<dbReference type="OrthoDB" id="128723at2759"/>
<accession>A0A024UEK1</accession>
<dbReference type="AlphaFoldDB" id="A0A024UEK1"/>
<evidence type="ECO:0000256" key="1">
    <source>
        <dbReference type="SAM" id="MobiDB-lite"/>
    </source>
</evidence>
<organism evidence="2">
    <name type="scientific">Aphanomyces invadans</name>
    <dbReference type="NCBI Taxonomy" id="157072"/>
    <lineage>
        <taxon>Eukaryota</taxon>
        <taxon>Sar</taxon>
        <taxon>Stramenopiles</taxon>
        <taxon>Oomycota</taxon>
        <taxon>Saprolegniomycetes</taxon>
        <taxon>Saprolegniales</taxon>
        <taxon>Verrucalvaceae</taxon>
        <taxon>Aphanomyces</taxon>
    </lineage>
</organism>
<proteinExistence type="predicted"/>
<dbReference type="EMBL" id="KI913958">
    <property type="protein sequence ID" value="ETW04307.1"/>
    <property type="molecule type" value="Genomic_DNA"/>
</dbReference>
<dbReference type="RefSeq" id="XP_008867263.1">
    <property type="nucleotide sequence ID" value="XM_008869041.1"/>
</dbReference>
<sequence length="234" mass="26258">MPAGCLRFDQADHSFDKCSGSTFEERAKIFYEWKPILTRHKQWLKTTKHARKCQATAQWAKDEEIKREANSKRIADKHPKMMRRLFGSTGEETMATINDVLDVSYCPDSGSDVGIIPMTMVEALKVLDNTVRPELLSKPWIGQVVGQISITFTETVDLSVKLHTAAGQVKLPGKYRFYVVDSNDELIVSKHPPQSIGLDMSKLLEQVTVRQGEGDGDGIGDHNESEYVTSMPKT</sequence>